<dbReference type="Gene3D" id="2.130.10.130">
    <property type="entry name" value="Integrin alpha, N-terminal"/>
    <property type="match status" value="1"/>
</dbReference>
<keyword evidence="1 4" id="KW-0732">Signal</keyword>
<feature type="transmembrane region" description="Helical" evidence="3">
    <location>
        <begin position="1555"/>
        <end position="1582"/>
    </location>
</feature>
<feature type="transmembrane region" description="Helical" evidence="3">
    <location>
        <begin position="1607"/>
        <end position="1628"/>
    </location>
</feature>
<feature type="transmembrane region" description="Helical" evidence="3">
    <location>
        <begin position="1634"/>
        <end position="1652"/>
    </location>
</feature>
<feature type="transmembrane region" description="Helical" evidence="3">
    <location>
        <begin position="1355"/>
        <end position="1376"/>
    </location>
</feature>
<evidence type="ECO:0000313" key="5">
    <source>
        <dbReference type="EMBL" id="KNC51708.1"/>
    </source>
</evidence>
<proteinExistence type="predicted"/>
<feature type="region of interest" description="Disordered" evidence="2">
    <location>
        <begin position="2083"/>
        <end position="2174"/>
    </location>
</feature>
<dbReference type="OrthoDB" id="2100834at2759"/>
<dbReference type="InterPro" id="IPR011050">
    <property type="entry name" value="Pectin_lyase_fold/virulence"/>
</dbReference>
<feature type="region of interest" description="Disordered" evidence="2">
    <location>
        <begin position="1809"/>
        <end position="1994"/>
    </location>
</feature>
<evidence type="ECO:0000313" key="6">
    <source>
        <dbReference type="Proteomes" id="UP000054408"/>
    </source>
</evidence>
<sequence>MSALLITAMVVVVLCSAQQLGAQTTSSPYTDSPTVVIDVLTGDPFAIAAADFDLNGYTDVAYCTIGTILFSTDELYVTTTDATGVWSRHQVDSSLQPCTALAAGMVNGDGYPDLVMSDENNNVFVYLNDAGTGWDFTGPTSPLPATPDVSYIRIALRHARGCRWYAGNGAGGFSTPASSLVAAYPAGHTAAALIDMDGDSDLDMVIAGRDASLAAVLDYAANDGSGNFAVIRLATGTAVAMRALATPRLEAASPHRSVLAVVGNTALLVVNSGGVWATSPVPSGKLGSGLLAVRGYTADINDDGWDDAIVATSGSAGLFAFVSNRAGGFYAPFTPNSDFVGATTLAIADFDKDGELDVAGASAGNSIVAFVSGTFAAGIDIGPAKPAVITIDDAVTSALVLLAGDVDASGSVDLVAVAESGEVTWYAKDRGAVSFSGPLVLATADALGPSLADAALVDVTADAALDLLAISSADGNLRVVAGGGGGIFEAPRTIATSLAAGVAFIVSDLNGDVFPDVIVASVSSVVVLVNNPTSPGTFSAPVTVTSAGSNFVSMVLLPGDASLVVLDAGTADVLRFPVAPAPAYFGASSIVASGVGADAVDLVLVDYDGDGLDDLAWGTETGGVEVLLGVGPGAFAVAPLAPAPRASIGPAAAISPHSLLGDRIHASHVADLFFISDDSLGWLVNIGSAGAPTTREVTWSLAAPLSAGAPMDINTDGYFDLVWVSAGDGLQWAPSVPTLSAYPSTASRNLVSSPPPECGGVQATFSCLSAMIAHSLQAWLTLPGHISTYSSCARAPGNPGYHLVERSFTLHGGGAVVDCGTAGGVLFKVTGSGVTLTINGLSVRHASSTLAATSPLAVGPSAALVLNNLELAECSARADSTSVLAGLGGTVLVDTLGSLTATLVVFANNTAAGGGGAVAVIGSSAKLTLTKCTLDGNVASGAVGSFGGGGGALLVLGSSSVTTITNSSFASNTASAGSGGVILVDAPGAVVSAARTAFDRSSAPLGAGGVALVTRTSRLTLTLACTVRDSSAAWGGALAVAPSAGFFPQAIVSTSLKTASGTASAEVHLGDTAVLASSAAYGGAFFACDGVVNASRATLSGPLSASIAGGVVFECLPLTGVVVELPQSSPAASVGGYGPTRATPPNAIAVIEQLVASVPSGGQLGSGKVVLSDAYGSEAKDPGVLVQGELVANSNADISGLQQGVSLESDGSGFSLAGGAVSVVTWSDGDDINVAVALEVTLKGSSTASPVYVSTTITACPVNWGRATEVGRPLVCSPCGDSQYSDELSVAPCLVELTCGGGAVPIDGECRLCPANTIRSVASNSSDPGLWAGLAPALGRVVRNLSARLDRALCLFIVLVAIFAVVGFLLSASAFSAHDKAVSSSHADLARNRGKKLVPYSFSVILVYLQMLGILGVAPFNWPSKLTAVFSSSNVANVDASYFAMGCTLRSFYHRYLLNIGVPFMFAVVAGIMTAARALWTAVRSRSTENSMYQAQLSSGTSLFAIPLRMLFVIGPLLYIPLCKATLVYFDCTRLPNAKWYLDADYSTECFDTQWWALLPVALGAFVLYVAALPALFSFLLYTNRKRLDAPLTIIRYGPIYNSYRRYYYYFELVSLGKRLAIVTVSLFFSEMPVWLFIGFFSIFGCALYIQTRTQPYFLPLHNTLDNSLNIGILALLVAGVMYWANNFPNSLTVTLVDMISVGVLCASFAILGMASVQEILANRRRNIITPQVPGSDERVLGVREAILWSELNKHLSDIRDSALRTTLHDIHDQRIHIIAPRSSSTGTLASNGAAGSGADIPLTAGISAHSSASSSSSLSSSSQVESSSSQLHDGDGDGDDVELGYHTQLSSTVKSGTPPDDNGAGVSPGRISLAQLGENLSHGQPHRQPSLSPRTTRSRRNIHSMGGQRSHVRTHTRRGSHEHHAGSGHTWRGSHEHHAGSGHTRRGSHEHHAGSGHTPRGSHEHHAGSGHTRRGSHEHHAGSGHTPRGSRGGARAAIAPLKLAAVASKRAESLQQTSSHDVSLELGGDSSEKLTRRASIAHDSPLAAGKIDALVYRPLSHRDPPSRRHYPELDSELTRVANSGSSLAPGPGSGQRAATASMPHGVGGGRRRRKAHGSSAFKRQATEGSLSKARSREHDQGTESSKRHARRRRTRRSAHGLTSPFGAGPSTELDDVVEAFVRSRSEMLQQVE</sequence>
<accession>A0A0L0DK30</accession>
<dbReference type="InterPro" id="IPR013517">
    <property type="entry name" value="FG-GAP"/>
</dbReference>
<dbReference type="SUPFAM" id="SSF51126">
    <property type="entry name" value="Pectin lyase-like"/>
    <property type="match status" value="1"/>
</dbReference>
<feature type="compositionally biased region" description="Low complexity" evidence="2">
    <location>
        <begin position="1809"/>
        <end position="1832"/>
    </location>
</feature>
<feature type="transmembrane region" description="Helical" evidence="3">
    <location>
        <begin position="1460"/>
        <end position="1480"/>
    </location>
</feature>
<name>A0A0L0DK30_THETB</name>
<dbReference type="Pfam" id="PF13517">
    <property type="entry name" value="FG-GAP_3"/>
    <property type="match status" value="1"/>
</dbReference>
<evidence type="ECO:0000256" key="1">
    <source>
        <dbReference type="ARBA" id="ARBA00022729"/>
    </source>
</evidence>
<evidence type="ECO:0000256" key="2">
    <source>
        <dbReference type="SAM" id="MobiDB-lite"/>
    </source>
</evidence>
<feature type="transmembrane region" description="Helical" evidence="3">
    <location>
        <begin position="1696"/>
        <end position="1717"/>
    </location>
</feature>
<evidence type="ECO:0000256" key="4">
    <source>
        <dbReference type="SAM" id="SignalP"/>
    </source>
</evidence>
<feature type="compositionally biased region" description="Basic residues" evidence="2">
    <location>
        <begin position="1911"/>
        <end position="1922"/>
    </location>
</feature>
<feature type="compositionally biased region" description="Basic residues" evidence="2">
    <location>
        <begin position="2148"/>
        <end position="2159"/>
    </location>
</feature>
<gene>
    <name evidence="5" type="ORF">AMSG_07775</name>
</gene>
<evidence type="ECO:0000256" key="3">
    <source>
        <dbReference type="SAM" id="Phobius"/>
    </source>
</evidence>
<keyword evidence="3" id="KW-0472">Membrane</keyword>
<feature type="transmembrane region" description="Helical" evidence="3">
    <location>
        <begin position="1664"/>
        <end position="1684"/>
    </location>
</feature>
<reference evidence="5 6" key="1">
    <citation type="submission" date="2010-05" db="EMBL/GenBank/DDBJ databases">
        <title>The Genome Sequence of Thecamonas trahens ATCC 50062.</title>
        <authorList>
            <consortium name="The Broad Institute Genome Sequencing Platform"/>
            <person name="Russ C."/>
            <person name="Cuomo C."/>
            <person name="Shea T."/>
            <person name="Young S.K."/>
            <person name="Zeng Q."/>
            <person name="Koehrsen M."/>
            <person name="Haas B."/>
            <person name="Borodovsky M."/>
            <person name="Guigo R."/>
            <person name="Alvarado L."/>
            <person name="Berlin A."/>
            <person name="Bochicchio J."/>
            <person name="Borenstein D."/>
            <person name="Chapman S."/>
            <person name="Chen Z."/>
            <person name="Freedman E."/>
            <person name="Gellesch M."/>
            <person name="Goldberg J."/>
            <person name="Griggs A."/>
            <person name="Gujja S."/>
            <person name="Heilman E."/>
            <person name="Heiman D."/>
            <person name="Hepburn T."/>
            <person name="Howarth C."/>
            <person name="Jen D."/>
            <person name="Larson L."/>
            <person name="Mehta T."/>
            <person name="Park D."/>
            <person name="Pearson M."/>
            <person name="Roberts A."/>
            <person name="Saif S."/>
            <person name="Shenoy N."/>
            <person name="Sisk P."/>
            <person name="Stolte C."/>
            <person name="Sykes S."/>
            <person name="Thomson T."/>
            <person name="Walk T."/>
            <person name="White J."/>
            <person name="Yandava C."/>
            <person name="Burger G."/>
            <person name="Gray M.W."/>
            <person name="Holland P.W.H."/>
            <person name="King N."/>
            <person name="Lang F.B.F."/>
            <person name="Roger A.J."/>
            <person name="Ruiz-Trillo I."/>
            <person name="Lander E."/>
            <person name="Nusbaum C."/>
        </authorList>
    </citation>
    <scope>NUCLEOTIDE SEQUENCE [LARGE SCALE GENOMIC DNA]</scope>
    <source>
        <strain evidence="5 6">ATCC 50062</strain>
    </source>
</reference>
<dbReference type="SUPFAM" id="SSF69318">
    <property type="entry name" value="Integrin alpha N-terminal domain"/>
    <property type="match status" value="2"/>
</dbReference>
<keyword evidence="3" id="KW-1133">Transmembrane helix</keyword>
<feature type="transmembrane region" description="Helical" evidence="3">
    <location>
        <begin position="1501"/>
        <end position="1520"/>
    </location>
</feature>
<dbReference type="PANTHER" id="PTHR44103">
    <property type="entry name" value="PROPROTEIN CONVERTASE P"/>
    <property type="match status" value="1"/>
</dbReference>
<dbReference type="PANTHER" id="PTHR44103:SF1">
    <property type="entry name" value="PROPROTEIN CONVERTASE P"/>
    <property type="match status" value="1"/>
</dbReference>
<dbReference type="Proteomes" id="UP000054408">
    <property type="component" value="Unassembled WGS sequence"/>
</dbReference>
<keyword evidence="6" id="KW-1185">Reference proteome</keyword>
<dbReference type="InterPro" id="IPR028994">
    <property type="entry name" value="Integrin_alpha_N"/>
</dbReference>
<feature type="transmembrane region" description="Helical" evidence="3">
    <location>
        <begin position="1397"/>
        <end position="1422"/>
    </location>
</feature>
<feature type="signal peptide" evidence="4">
    <location>
        <begin position="1"/>
        <end position="17"/>
    </location>
</feature>
<keyword evidence="3" id="KW-0812">Transmembrane</keyword>
<dbReference type="EMBL" id="GL349469">
    <property type="protein sequence ID" value="KNC51708.1"/>
    <property type="molecule type" value="Genomic_DNA"/>
</dbReference>
<dbReference type="OMA" id="NIRVWES"/>
<feature type="compositionally biased region" description="Basic and acidic residues" evidence="2">
    <location>
        <begin position="2135"/>
        <end position="2147"/>
    </location>
</feature>
<feature type="chain" id="PRO_5005537230" evidence="4">
    <location>
        <begin position="18"/>
        <end position="2193"/>
    </location>
</feature>
<dbReference type="GeneID" id="25566621"/>
<organism evidence="5 6">
    <name type="scientific">Thecamonas trahens ATCC 50062</name>
    <dbReference type="NCBI Taxonomy" id="461836"/>
    <lineage>
        <taxon>Eukaryota</taxon>
        <taxon>Apusozoa</taxon>
        <taxon>Apusomonadida</taxon>
        <taxon>Apusomonadidae</taxon>
        <taxon>Thecamonas</taxon>
    </lineage>
</organism>
<dbReference type="RefSeq" id="XP_013755837.1">
    <property type="nucleotide sequence ID" value="XM_013900383.1"/>
</dbReference>
<protein>
    <submittedName>
        <fullName evidence="5">Uncharacterized protein</fullName>
    </submittedName>
</protein>